<feature type="region of interest" description="Disordered" evidence="1">
    <location>
        <begin position="1"/>
        <end position="20"/>
    </location>
</feature>
<dbReference type="Pfam" id="PF10529">
    <property type="entry name" value="Hist_rich_Ca-bd"/>
    <property type="match status" value="1"/>
</dbReference>
<comment type="caution">
    <text evidence="2">The sequence shown here is derived from an EMBL/GenBank/DDBJ whole genome shotgun (WGS) entry which is preliminary data.</text>
</comment>
<name>A0A6N8JM06_9ACTN</name>
<dbReference type="Proteomes" id="UP000463388">
    <property type="component" value="Unassembled WGS sequence"/>
</dbReference>
<evidence type="ECO:0000256" key="1">
    <source>
        <dbReference type="SAM" id="MobiDB-lite"/>
    </source>
</evidence>
<organism evidence="2 3">
    <name type="scientific">Adlercreutzia mucosicola</name>
    <dbReference type="NCBI Taxonomy" id="580026"/>
    <lineage>
        <taxon>Bacteria</taxon>
        <taxon>Bacillati</taxon>
        <taxon>Actinomycetota</taxon>
        <taxon>Coriobacteriia</taxon>
        <taxon>Eggerthellales</taxon>
        <taxon>Eggerthellaceae</taxon>
        <taxon>Adlercreutzia</taxon>
    </lineage>
</organism>
<dbReference type="AlphaFoldDB" id="A0A6N8JM06"/>
<gene>
    <name evidence="2" type="ORF">GKZ27_05710</name>
</gene>
<sequence length="20" mass="2351">MASHPLSHQGHTKEENEDFR</sequence>
<keyword evidence="3" id="KW-1185">Reference proteome</keyword>
<evidence type="ECO:0000313" key="2">
    <source>
        <dbReference type="EMBL" id="MVX60953.1"/>
    </source>
</evidence>
<dbReference type="InterPro" id="IPR019552">
    <property type="entry name" value="Hist_rich_Ca-bd"/>
</dbReference>
<reference evidence="2 3" key="1">
    <citation type="submission" date="2019-12" db="EMBL/GenBank/DDBJ databases">
        <title>Microbes associate with the intestines of laboratory mice.</title>
        <authorList>
            <person name="Navarre W."/>
            <person name="Wong E."/>
        </authorList>
    </citation>
    <scope>NUCLEOTIDE SEQUENCE [LARGE SCALE GENOMIC DNA]</scope>
    <source>
        <strain evidence="2 3">NM66_B29</strain>
    </source>
</reference>
<dbReference type="EMBL" id="WSRR01000010">
    <property type="protein sequence ID" value="MVX60953.1"/>
    <property type="molecule type" value="Genomic_DNA"/>
</dbReference>
<accession>A0A6N8JM06</accession>
<evidence type="ECO:0000313" key="3">
    <source>
        <dbReference type="Proteomes" id="UP000463388"/>
    </source>
</evidence>
<proteinExistence type="predicted"/>
<feature type="compositionally biased region" description="Basic and acidic residues" evidence="1">
    <location>
        <begin position="11"/>
        <end position="20"/>
    </location>
</feature>
<protein>
    <submittedName>
        <fullName evidence="2">Uncharacterized protein</fullName>
    </submittedName>
</protein>